<evidence type="ECO:0000256" key="9">
    <source>
        <dbReference type="ARBA" id="ARBA00023157"/>
    </source>
</evidence>
<evidence type="ECO:0000256" key="3">
    <source>
        <dbReference type="ARBA" id="ARBA00013520"/>
    </source>
</evidence>
<dbReference type="Pfam" id="PF00965">
    <property type="entry name" value="TIMP"/>
    <property type="match status" value="1"/>
</dbReference>
<evidence type="ECO:0000256" key="1">
    <source>
        <dbReference type="ARBA" id="ARBA00004613"/>
    </source>
</evidence>
<dbReference type="InterPro" id="IPR027465">
    <property type="entry name" value="TIMP_C"/>
</dbReference>
<dbReference type="Gene3D" id="3.90.370.10">
    <property type="entry name" value="Tissue inhibitor of metalloproteinase-1. Chain B, domain 1"/>
    <property type="match status" value="1"/>
</dbReference>
<evidence type="ECO:0000256" key="12">
    <source>
        <dbReference type="PIRSR" id="PIRSR601820-1"/>
    </source>
</evidence>
<dbReference type="GO" id="GO:0031012">
    <property type="term" value="C:extracellular matrix"/>
    <property type="evidence" value="ECO:0007669"/>
    <property type="project" value="TreeGrafter"/>
</dbReference>
<feature type="disulfide bond" evidence="13">
    <location>
        <begin position="77"/>
        <end position="138"/>
    </location>
</feature>
<comment type="similarity">
    <text evidence="2">Belongs to the protease inhibitor I35 (TIMP) family.</text>
</comment>
<keyword evidence="16" id="KW-1185">Reference proteome</keyword>
<dbReference type="Proteomes" id="UP001652741">
    <property type="component" value="Chromosome ssa06"/>
</dbReference>
<dbReference type="PANTHER" id="PTHR11844:SF24">
    <property type="entry name" value="METALLOPROTEINASE INHIBITOR 2"/>
    <property type="match status" value="1"/>
</dbReference>
<dbReference type="PaxDb" id="8030-ENSSSAP00000046344"/>
<keyword evidence="4" id="KW-0964">Secreted</keyword>
<comment type="subcellular location">
    <subcellularLocation>
        <location evidence="1">Secreted</location>
    </subcellularLocation>
</comment>
<evidence type="ECO:0000313" key="16">
    <source>
        <dbReference type="Proteomes" id="UP001652741"/>
    </source>
</evidence>
<sequence length="234" mass="26220">MFTLKGKYFSELSVGLGTVSKGNTFYCNLRLTLSLLGSFCYIWVTVIRFQMTRYVGSCFFTLFVLFLWRVGDIADACKCSPPHPQQAFCDAEIVIRAKVVGKKVVSNAIKYDIQQIKMFKCPNQVIHAIFTASSPAACGVTLEINKEYLFTGKMETGRMYVTLCGYNPLWEDLSASQKNSLTRRYKSGCDCKIIHCTSLPCPISTTDACLWMDWGTNNSQNLACIKSDGSCAWK</sequence>
<dbReference type="SMART" id="SM00206">
    <property type="entry name" value="NTR"/>
    <property type="match status" value="1"/>
</dbReference>
<feature type="disulfide bond" evidence="13">
    <location>
        <begin position="79"/>
        <end position="164"/>
    </location>
</feature>
<keyword evidence="14" id="KW-1133">Transmembrane helix</keyword>
<feature type="disulfide bond" evidence="13">
    <location>
        <begin position="209"/>
        <end position="224"/>
    </location>
</feature>
<keyword evidence="5 17" id="KW-0483">Metalloprotease inhibitor</keyword>
<dbReference type="InterPro" id="IPR001134">
    <property type="entry name" value="Netrin_domain"/>
</dbReference>
<dbReference type="GO" id="GO:0034097">
    <property type="term" value="P:response to cytokine"/>
    <property type="evidence" value="ECO:0007669"/>
    <property type="project" value="TreeGrafter"/>
</dbReference>
<dbReference type="GO" id="GO:0002020">
    <property type="term" value="F:protease binding"/>
    <property type="evidence" value="ECO:0007669"/>
    <property type="project" value="TreeGrafter"/>
</dbReference>
<evidence type="ECO:0000256" key="8">
    <source>
        <dbReference type="ARBA" id="ARBA00022833"/>
    </source>
</evidence>
<dbReference type="PROSITE" id="PS50189">
    <property type="entry name" value="NTR"/>
    <property type="match status" value="1"/>
</dbReference>
<reference evidence="17" key="1">
    <citation type="submission" date="2025-08" db="UniProtKB">
        <authorList>
            <consortium name="RefSeq"/>
        </authorList>
    </citation>
    <scope>IDENTIFICATION</scope>
</reference>
<dbReference type="PROSITE" id="PS00288">
    <property type="entry name" value="TIMP"/>
    <property type="match status" value="1"/>
</dbReference>
<evidence type="ECO:0000256" key="2">
    <source>
        <dbReference type="ARBA" id="ARBA00011027"/>
    </source>
</evidence>
<accession>A0A1S3S0U1</accession>
<dbReference type="GO" id="GO:0008191">
    <property type="term" value="F:metalloendopeptidase inhibitor activity"/>
    <property type="evidence" value="ECO:0007669"/>
    <property type="project" value="InterPro"/>
</dbReference>
<name>A0A1S3S0U1_SALSA</name>
<dbReference type="RefSeq" id="XP_014058066.1">
    <property type="nucleotide sequence ID" value="XM_014202591.2"/>
</dbReference>
<evidence type="ECO:0000256" key="5">
    <source>
        <dbReference type="ARBA" id="ARBA00022608"/>
    </source>
</evidence>
<evidence type="ECO:0000256" key="11">
    <source>
        <dbReference type="ARBA" id="ARBA00030102"/>
    </source>
</evidence>
<evidence type="ECO:0000256" key="13">
    <source>
        <dbReference type="PIRSR" id="PIRSR601820-3"/>
    </source>
</evidence>
<keyword evidence="14" id="KW-0812">Transmembrane</keyword>
<dbReference type="GO" id="GO:0046872">
    <property type="term" value="F:metal ion binding"/>
    <property type="evidence" value="ECO:0007669"/>
    <property type="project" value="UniProtKB-KW"/>
</dbReference>
<dbReference type="PANTHER" id="PTHR11844">
    <property type="entry name" value="METALLOPROTEASE INHIBITOR"/>
    <property type="match status" value="1"/>
</dbReference>
<dbReference type="InterPro" id="IPR008993">
    <property type="entry name" value="TIMP-like_OB-fold"/>
</dbReference>
<keyword evidence="9 13" id="KW-1015">Disulfide bond</keyword>
<feature type="transmembrane region" description="Helical" evidence="14">
    <location>
        <begin position="29"/>
        <end position="47"/>
    </location>
</feature>
<dbReference type="GeneID" id="106606418"/>
<evidence type="ECO:0000259" key="15">
    <source>
        <dbReference type="PROSITE" id="PS50189"/>
    </source>
</evidence>
<dbReference type="GO" id="GO:0009725">
    <property type="term" value="P:response to hormone"/>
    <property type="evidence" value="ECO:0007669"/>
    <property type="project" value="TreeGrafter"/>
</dbReference>
<organism evidence="16 17">
    <name type="scientific">Salmo salar</name>
    <name type="common">Atlantic salmon</name>
    <dbReference type="NCBI Taxonomy" id="8030"/>
    <lineage>
        <taxon>Eukaryota</taxon>
        <taxon>Metazoa</taxon>
        <taxon>Chordata</taxon>
        <taxon>Craniata</taxon>
        <taxon>Vertebrata</taxon>
        <taxon>Euteleostomi</taxon>
        <taxon>Actinopterygii</taxon>
        <taxon>Neopterygii</taxon>
        <taxon>Teleostei</taxon>
        <taxon>Protacanthopterygii</taxon>
        <taxon>Salmoniformes</taxon>
        <taxon>Salmonidae</taxon>
        <taxon>Salmoninae</taxon>
        <taxon>Salmo</taxon>
    </lineage>
</organism>
<dbReference type="InterPro" id="IPR030490">
    <property type="entry name" value="TIMP_CS"/>
</dbReference>
<dbReference type="KEGG" id="sasa:106606418"/>
<gene>
    <name evidence="17" type="primary">LOC106606418</name>
</gene>
<evidence type="ECO:0000256" key="14">
    <source>
        <dbReference type="SAM" id="Phobius"/>
    </source>
</evidence>
<feature type="domain" description="NTR" evidence="15">
    <location>
        <begin position="77"/>
        <end position="189"/>
    </location>
</feature>
<keyword evidence="14" id="KW-0472">Membrane</keyword>
<keyword evidence="8 12" id="KW-0862">Zinc</keyword>
<keyword evidence="10" id="KW-0481">Metalloenzyme inhibitor</keyword>
<evidence type="ECO:0000256" key="10">
    <source>
        <dbReference type="ARBA" id="ARBA00023215"/>
    </source>
</evidence>
<evidence type="ECO:0000256" key="4">
    <source>
        <dbReference type="ARBA" id="ARBA00022525"/>
    </source>
</evidence>
<dbReference type="OrthoDB" id="8462288at2759"/>
<keyword evidence="7 12" id="KW-0479">Metal-binding</keyword>
<proteinExistence type="inferred from homology"/>
<feature type="disulfide bond" evidence="13">
    <location>
        <begin position="89"/>
        <end position="189"/>
    </location>
</feature>
<feature type="binding site" evidence="12">
    <location>
        <position position="77"/>
    </location>
    <ligand>
        <name>Zn(2+)</name>
        <dbReference type="ChEBI" id="CHEBI:29105"/>
        <note>ligand shared with metalloproteinase partner</note>
    </ligand>
</feature>
<evidence type="ECO:0000256" key="7">
    <source>
        <dbReference type="ARBA" id="ARBA00022723"/>
    </source>
</evidence>
<dbReference type="STRING" id="8030.ENSSSAP00000046344"/>
<evidence type="ECO:0000313" key="17">
    <source>
        <dbReference type="RefSeq" id="XP_014058066.1"/>
    </source>
</evidence>
<feature type="disulfide bond" evidence="13">
    <location>
        <begin position="191"/>
        <end position="231"/>
    </location>
</feature>
<evidence type="ECO:0000256" key="6">
    <source>
        <dbReference type="ARBA" id="ARBA00022690"/>
    </source>
</evidence>
<dbReference type="AlphaFoldDB" id="A0A1S3S0U1"/>
<dbReference type="GO" id="GO:0005615">
    <property type="term" value="C:extracellular space"/>
    <property type="evidence" value="ECO:0007669"/>
    <property type="project" value="TreeGrafter"/>
</dbReference>
<dbReference type="InterPro" id="IPR001820">
    <property type="entry name" value="TIMP"/>
</dbReference>
<dbReference type="Gene3D" id="2.40.50.120">
    <property type="match status" value="1"/>
</dbReference>
<feature type="disulfide bond" evidence="13">
    <location>
        <begin position="196"/>
        <end position="201"/>
    </location>
</feature>
<protein>
    <recommendedName>
        <fullName evidence="3">Metalloproteinase inhibitor 2</fullName>
    </recommendedName>
    <alternativeName>
        <fullName evidence="11">Tissue inhibitor of metalloproteinases 2</fullName>
    </alternativeName>
</protein>
<feature type="transmembrane region" description="Helical" evidence="14">
    <location>
        <begin position="54"/>
        <end position="71"/>
    </location>
</feature>
<keyword evidence="6 17" id="KW-0646">Protease inhibitor</keyword>
<dbReference type="SUPFAM" id="SSF50242">
    <property type="entry name" value="TIMP-like"/>
    <property type="match status" value="1"/>
</dbReference>
<dbReference type="GO" id="GO:0051045">
    <property type="term" value="P:negative regulation of membrane protein ectodomain proteolysis"/>
    <property type="evidence" value="ECO:0007669"/>
    <property type="project" value="TreeGrafter"/>
</dbReference>